<keyword evidence="3" id="KW-1185">Reference proteome</keyword>
<feature type="compositionally biased region" description="Polar residues" evidence="1">
    <location>
        <begin position="248"/>
        <end position="263"/>
    </location>
</feature>
<accession>A0ABU7U2S5</accession>
<dbReference type="EMBL" id="JAWJZY010000002">
    <property type="protein sequence ID" value="MEE8658543.1"/>
    <property type="molecule type" value="Genomic_DNA"/>
</dbReference>
<feature type="compositionally biased region" description="Low complexity" evidence="1">
    <location>
        <begin position="181"/>
        <end position="191"/>
    </location>
</feature>
<evidence type="ECO:0000313" key="3">
    <source>
        <dbReference type="Proteomes" id="UP001312908"/>
    </source>
</evidence>
<protein>
    <recommendedName>
        <fullName evidence="4">Helix-turn-helix domain-containing protein</fullName>
    </recommendedName>
</protein>
<proteinExistence type="predicted"/>
<evidence type="ECO:0000256" key="1">
    <source>
        <dbReference type="SAM" id="MobiDB-lite"/>
    </source>
</evidence>
<dbReference type="Proteomes" id="UP001312908">
    <property type="component" value="Unassembled WGS sequence"/>
</dbReference>
<sequence>MITNSFSAMNWAKSLPLKRAPKVILTALISYIDLNTGRCTLSIAKIEKDWPYKARSIRKAFADLESLGLIEREFSSGVATTYRVCFDAQMPLSNESNTPANFARRPRQTLHVTPANFARRPRQTLQGHINYNNYSINTPLLSPKGKSIMGRKQRKPNPQTCSPIPLLSNLRVSQKQRRPSRSSNASLSRTSMNFGQPILARRGKAQRGKLSRKPGGRSASVSSFGASLPGRSRKSFLIGEISGHTPRPGSTTSAGWMNPSGTC</sequence>
<gene>
    <name evidence="2" type="ORF">DOFOFD_05915</name>
</gene>
<name>A0ABU7U2S5_9PROT</name>
<evidence type="ECO:0008006" key="4">
    <source>
        <dbReference type="Google" id="ProtNLM"/>
    </source>
</evidence>
<feature type="region of interest" description="Disordered" evidence="1">
    <location>
        <begin position="136"/>
        <end position="227"/>
    </location>
</feature>
<evidence type="ECO:0000313" key="2">
    <source>
        <dbReference type="EMBL" id="MEE8658543.1"/>
    </source>
</evidence>
<organism evidence="2 3">
    <name type="scientific">Sorlinia euscelidii</name>
    <dbReference type="NCBI Taxonomy" id="3081148"/>
    <lineage>
        <taxon>Bacteria</taxon>
        <taxon>Pseudomonadati</taxon>
        <taxon>Pseudomonadota</taxon>
        <taxon>Alphaproteobacteria</taxon>
        <taxon>Acetobacterales</taxon>
        <taxon>Acetobacteraceae</taxon>
        <taxon>Sorlinia</taxon>
    </lineage>
</organism>
<reference evidence="2 3" key="1">
    <citation type="submission" date="2023-10" db="EMBL/GenBank/DDBJ databases">
        <title>Sorlinia euscelidii gen. nov., sp. nov., an acetic acid bacteria isolated from the gut of Euscelidius variegatus emitter.</title>
        <authorList>
            <person name="Michoud G."/>
            <person name="Marasco R."/>
            <person name="Seferji K."/>
            <person name="Gonella E."/>
            <person name="Garuglieri E."/>
            <person name="Alma A."/>
            <person name="Mapelli F."/>
            <person name="Borin S."/>
            <person name="Daffonchio D."/>
            <person name="Crotti E."/>
        </authorList>
    </citation>
    <scope>NUCLEOTIDE SEQUENCE [LARGE SCALE GENOMIC DNA]</scope>
    <source>
        <strain evidence="2 3">EV16P</strain>
    </source>
</reference>
<feature type="region of interest" description="Disordered" evidence="1">
    <location>
        <begin position="239"/>
        <end position="263"/>
    </location>
</feature>
<feature type="compositionally biased region" description="Basic residues" evidence="1">
    <location>
        <begin position="201"/>
        <end position="215"/>
    </location>
</feature>
<comment type="caution">
    <text evidence="2">The sequence shown here is derived from an EMBL/GenBank/DDBJ whole genome shotgun (WGS) entry which is preliminary data.</text>
</comment>